<dbReference type="CDD" id="cd00688">
    <property type="entry name" value="ISOPREN_C2_like"/>
    <property type="match status" value="1"/>
</dbReference>
<feature type="domain" description="SLH" evidence="1">
    <location>
        <begin position="1120"/>
        <end position="1179"/>
    </location>
</feature>
<dbReference type="PANTHER" id="PTHR43308">
    <property type="entry name" value="OUTER MEMBRANE PROTEIN ALPHA-RELATED"/>
    <property type="match status" value="1"/>
</dbReference>
<feature type="domain" description="SLH" evidence="1">
    <location>
        <begin position="1056"/>
        <end position="1118"/>
    </location>
</feature>
<accession>A0A0W8E4C2</accession>
<evidence type="ECO:0000259" key="1">
    <source>
        <dbReference type="PROSITE" id="PS51272"/>
    </source>
</evidence>
<dbReference type="InterPro" id="IPR001119">
    <property type="entry name" value="SLH_dom"/>
</dbReference>
<dbReference type="SUPFAM" id="SSF48239">
    <property type="entry name" value="Terpenoid cyclases/Protein prenyltransferases"/>
    <property type="match status" value="1"/>
</dbReference>
<dbReference type="InterPro" id="IPR008930">
    <property type="entry name" value="Terpenoid_cyclase/PrenylTrfase"/>
</dbReference>
<dbReference type="Pfam" id="PF00395">
    <property type="entry name" value="SLH"/>
    <property type="match status" value="3"/>
</dbReference>
<dbReference type="EMBL" id="LNQE01001879">
    <property type="protein sequence ID" value="KUG03496.1"/>
    <property type="molecule type" value="Genomic_DNA"/>
</dbReference>
<dbReference type="Gene3D" id="1.50.10.20">
    <property type="match status" value="1"/>
</dbReference>
<evidence type="ECO:0000313" key="2">
    <source>
        <dbReference type="EMBL" id="KUG03496.1"/>
    </source>
</evidence>
<proteinExistence type="predicted"/>
<dbReference type="PROSITE" id="PS51272">
    <property type="entry name" value="SLH"/>
    <property type="match status" value="3"/>
</dbReference>
<gene>
    <name evidence="2" type="ORF">ASZ90_019132</name>
</gene>
<dbReference type="Gene3D" id="2.60.220.30">
    <property type="match status" value="1"/>
</dbReference>
<organism evidence="2">
    <name type="scientific">hydrocarbon metagenome</name>
    <dbReference type="NCBI Taxonomy" id="938273"/>
    <lineage>
        <taxon>unclassified sequences</taxon>
        <taxon>metagenomes</taxon>
        <taxon>ecological metagenomes</taxon>
    </lineage>
</organism>
<dbReference type="InterPro" id="IPR051465">
    <property type="entry name" value="Cell_Envelope_Struct_Comp"/>
</dbReference>
<sequence length="1240" mass="133008">MFKRKKRNSILGCMLIMMFLISMVAPAINPGNAYASETTTLEEAMGEIVSYYLNNKTSLDSWEEVIGLTNSGIDLSNDPWQLPDWDVESLDTESSSGVNYSSTILGMASVGQDPTDINGRNLVSELASMQSDSGSFSGSINNTIWSIIALDTTGGNYEVAEAVNYLATQQTDDGGFALSGDSADPDITGVALLALATHTDVEGATEVIDQAKESLRSMQLDSGGFSSGVENTESIASVIRGLTAIGEDITSSGWTKNEKTMIDALFALQLEDYSFSHKIGGNTDDMATRQALIAVSDLVNGNVFYNIAHGETGGSSDEEQVRVRVRVEGATSSLSNSEATVSGTALDALNEAVGPDNVVAPGGYVTEILGESGATDIADGIDTSWYYYVIRDGNIEQGAFSVGPGSYNVEDGDEVVFYIGAHDKTYAGKTYFPVINVNPASPTAGQTVTINITALEYDWTSGLQALSANEETAIGDFTVKVGEQEYTSGYGQVTLADVSQGTLEYSIINGNDAGYPDVVTYIGSINVGAAANSTVRVRVEGATASLSDSEATVSGTALDALMAAVGADNVVAPGGYVTEILGESGETDIADGIDTSWYYYVIRDGNIEQGAFSVGSGSYNVEDGDEVVFYIGAHDKAYAGKTYFPVINVNPASPTAGQTVTINITAQEYDWTSGLQALSADEETAIGDYTVRIGEQEYTSSYGQVTLANVSRGTLEYSIINGNDAGYPDVVTYIGSIYIRNTGGSSDDSNDNIKVYIAVVGSDGELLYSPRWVTVDPDDPYGLTAVGALDATGLSWSYSSGLVNEIEGQSNESMNGWMCKINEDPLSISAFESEVEQDDEVIWWYSYDPYSNGPDMDDLRSGSISVPTTAVMSALSQSIEDIISLYSEQLEELQDQTLIINADKRMTAKDINALQNKLDMNMVSLEQQVGPEKIVIGDEMQEISVLIPENAVSGTATITIEEVSDEHILQQFALRIGSSIYRFGPDGSKFNKPLTICIQISITGDMNIGRLSPAWYDIEKHQWIPIPAIIDLETGLVIFRIDHFTAFAVVELPIRSISFSDVSNDIDWAREAIEVLAGQGIIKGTGTGFEPGRPISRAEFVQLMVKALNLSGTSSSDMGFSDVQPGDWFAAAVETGYANDIISGYPDGTFKPHKPISRNEIASILKRLSQSDLSGIELCYADQHDIPTWALAGLRFTYEAKLMNGYEDGTFRGHNSLTRAEAAVTVYRYLNYLVATGYEL</sequence>
<comment type="caution">
    <text evidence="2">The sequence shown here is derived from an EMBL/GenBank/DDBJ whole genome shotgun (WGS) entry which is preliminary data.</text>
</comment>
<protein>
    <recommendedName>
        <fullName evidence="1">SLH domain-containing protein</fullName>
    </recommendedName>
</protein>
<name>A0A0W8E4C2_9ZZZZ</name>
<reference evidence="2" key="1">
    <citation type="journal article" date="2015" name="Proc. Natl. Acad. Sci. U.S.A.">
        <title>Networks of energetic and metabolic interactions define dynamics in microbial communities.</title>
        <authorList>
            <person name="Embree M."/>
            <person name="Liu J.K."/>
            <person name="Al-Bassam M.M."/>
            <person name="Zengler K."/>
        </authorList>
    </citation>
    <scope>NUCLEOTIDE SEQUENCE</scope>
</reference>
<feature type="domain" description="SLH" evidence="1">
    <location>
        <begin position="1180"/>
        <end position="1240"/>
    </location>
</feature>
<dbReference type="AlphaFoldDB" id="A0A0W8E4C2"/>